<name>A0A5N6K2K8_MONLA</name>
<comment type="subunit">
    <text evidence="3">Monomer.</text>
</comment>
<sequence>MDSSSSEIIDFVSLPKIELHAHLSGSISRQCLHEVWLQKWERGETTLQDPLIEMPDGKFDYDLETFFPLFSKYIYALCNDLPSLIYTTNSVLQDFQQDGVVYLELRTTPRAIPSADITKEIYTQTILDCITTHNNSNPSMKTNLILSIDRRNDLQTALEVVALAHKHQSHGVVGIDLCGDPSKGDISIFAPAFHLAHTHNLKITIHFAEIPHPPSTTELRTLLSFRPHRLGHVIHVPDELKPEIQEMGAGLELCVSCNVHAKMIVGTYGDHHFGEWWGRGERVVLCTDDVGVFGSKLSNEYSLVAKHFGLDREMICELVRRGVDCIFGTEEDRRRLEGVLWAR</sequence>
<comment type="cofactor">
    <cofactor evidence="1">
        <name>Zn(2+)</name>
        <dbReference type="ChEBI" id="CHEBI:29105"/>
    </cofactor>
</comment>
<keyword evidence="4" id="KW-0479">Metal-binding</keyword>
<dbReference type="GO" id="GO:0046103">
    <property type="term" value="P:inosine biosynthetic process"/>
    <property type="evidence" value="ECO:0007669"/>
    <property type="project" value="TreeGrafter"/>
</dbReference>
<reference evidence="10 11" key="1">
    <citation type="submission" date="2019-06" db="EMBL/GenBank/DDBJ databases">
        <title>Genome Sequence of the Brown Rot Fungal Pathogen Monilinia laxa.</title>
        <authorList>
            <person name="De Miccolis Angelini R.M."/>
            <person name="Landi L."/>
            <person name="Abate D."/>
            <person name="Pollastro S."/>
            <person name="Romanazzi G."/>
            <person name="Faretra F."/>
        </authorList>
    </citation>
    <scope>NUCLEOTIDE SEQUENCE [LARGE SCALE GENOMIC DNA]</scope>
    <source>
        <strain evidence="10 11">Mlax316</strain>
    </source>
</reference>
<evidence type="ECO:0000256" key="8">
    <source>
        <dbReference type="ARBA" id="ARBA00048787"/>
    </source>
</evidence>
<dbReference type="EMBL" id="VIGI01000009">
    <property type="protein sequence ID" value="KAB8296351.1"/>
    <property type="molecule type" value="Genomic_DNA"/>
</dbReference>
<keyword evidence="5" id="KW-0378">Hydrolase</keyword>
<dbReference type="GO" id="GO:0004000">
    <property type="term" value="F:adenosine deaminase activity"/>
    <property type="evidence" value="ECO:0007669"/>
    <property type="project" value="TreeGrafter"/>
</dbReference>
<dbReference type="GO" id="GO:0006154">
    <property type="term" value="P:adenosine catabolic process"/>
    <property type="evidence" value="ECO:0007669"/>
    <property type="project" value="TreeGrafter"/>
</dbReference>
<dbReference type="InterPro" id="IPR032466">
    <property type="entry name" value="Metal_Hydrolase"/>
</dbReference>
<comment type="similarity">
    <text evidence="2">Belongs to the metallo-dependent hydrolases superfamily. Adenosine and AMP deaminases family.</text>
</comment>
<keyword evidence="7" id="KW-0546">Nucleotide metabolism</keyword>
<evidence type="ECO:0000313" key="11">
    <source>
        <dbReference type="Proteomes" id="UP000326757"/>
    </source>
</evidence>
<evidence type="ECO:0000256" key="4">
    <source>
        <dbReference type="ARBA" id="ARBA00022723"/>
    </source>
</evidence>
<evidence type="ECO:0000256" key="5">
    <source>
        <dbReference type="ARBA" id="ARBA00022801"/>
    </source>
</evidence>
<dbReference type="PANTHER" id="PTHR11409:SF42">
    <property type="entry name" value="ADENOSINE DEAMINASE-LIKE PROTEIN"/>
    <property type="match status" value="1"/>
</dbReference>
<dbReference type="Pfam" id="PF00962">
    <property type="entry name" value="A_deaminase"/>
    <property type="match status" value="1"/>
</dbReference>
<protein>
    <recommendedName>
        <fullName evidence="9">Adenosine deaminase domain-containing protein</fullName>
    </recommendedName>
</protein>
<dbReference type="PANTHER" id="PTHR11409">
    <property type="entry name" value="ADENOSINE DEAMINASE"/>
    <property type="match status" value="1"/>
</dbReference>
<feature type="domain" description="Adenosine deaminase" evidence="9">
    <location>
        <begin position="15"/>
        <end position="336"/>
    </location>
</feature>
<evidence type="ECO:0000256" key="2">
    <source>
        <dbReference type="ARBA" id="ARBA00006676"/>
    </source>
</evidence>
<dbReference type="InterPro" id="IPR006330">
    <property type="entry name" value="Ado/ade_deaminase"/>
</dbReference>
<evidence type="ECO:0000256" key="7">
    <source>
        <dbReference type="ARBA" id="ARBA00023080"/>
    </source>
</evidence>
<dbReference type="SUPFAM" id="SSF51556">
    <property type="entry name" value="Metallo-dependent hydrolases"/>
    <property type="match status" value="1"/>
</dbReference>
<dbReference type="GO" id="GO:0046872">
    <property type="term" value="F:metal ion binding"/>
    <property type="evidence" value="ECO:0007669"/>
    <property type="project" value="UniProtKB-KW"/>
</dbReference>
<evidence type="ECO:0000256" key="3">
    <source>
        <dbReference type="ARBA" id="ARBA00011245"/>
    </source>
</evidence>
<gene>
    <name evidence="10" type="ORF">EYC80_009114</name>
</gene>
<dbReference type="InterPro" id="IPR001365">
    <property type="entry name" value="A_deaminase_dom"/>
</dbReference>
<dbReference type="OrthoDB" id="272271at2759"/>
<dbReference type="CDD" id="cd00443">
    <property type="entry name" value="ADA_AMPD"/>
    <property type="match status" value="1"/>
</dbReference>
<keyword evidence="6" id="KW-0862">Zinc</keyword>
<evidence type="ECO:0000256" key="6">
    <source>
        <dbReference type="ARBA" id="ARBA00022833"/>
    </source>
</evidence>
<comment type="catalytic activity">
    <reaction evidence="8">
        <text>N(6)-methyl-AMP + H2O + H(+) = IMP + methylamine</text>
        <dbReference type="Rhea" id="RHEA:16001"/>
        <dbReference type="ChEBI" id="CHEBI:15377"/>
        <dbReference type="ChEBI" id="CHEBI:15378"/>
        <dbReference type="ChEBI" id="CHEBI:58053"/>
        <dbReference type="ChEBI" id="CHEBI:59338"/>
        <dbReference type="ChEBI" id="CHEBI:144842"/>
    </reaction>
    <physiologicalReaction direction="left-to-right" evidence="8">
        <dbReference type="Rhea" id="RHEA:16002"/>
    </physiologicalReaction>
</comment>
<dbReference type="AlphaFoldDB" id="A0A5N6K2K8"/>
<evidence type="ECO:0000259" key="9">
    <source>
        <dbReference type="Pfam" id="PF00962"/>
    </source>
</evidence>
<dbReference type="Gene3D" id="3.20.20.140">
    <property type="entry name" value="Metal-dependent hydrolases"/>
    <property type="match status" value="1"/>
</dbReference>
<keyword evidence="11" id="KW-1185">Reference proteome</keyword>
<evidence type="ECO:0000256" key="1">
    <source>
        <dbReference type="ARBA" id="ARBA00001947"/>
    </source>
</evidence>
<dbReference type="GO" id="GO:0009117">
    <property type="term" value="P:nucleotide metabolic process"/>
    <property type="evidence" value="ECO:0007669"/>
    <property type="project" value="UniProtKB-KW"/>
</dbReference>
<dbReference type="Proteomes" id="UP000326757">
    <property type="component" value="Unassembled WGS sequence"/>
</dbReference>
<comment type="caution">
    <text evidence="10">The sequence shown here is derived from an EMBL/GenBank/DDBJ whole genome shotgun (WGS) entry which is preliminary data.</text>
</comment>
<evidence type="ECO:0000313" key="10">
    <source>
        <dbReference type="EMBL" id="KAB8296351.1"/>
    </source>
</evidence>
<proteinExistence type="inferred from homology"/>
<organism evidence="10 11">
    <name type="scientific">Monilinia laxa</name>
    <name type="common">Brown rot fungus</name>
    <name type="synonym">Sclerotinia laxa</name>
    <dbReference type="NCBI Taxonomy" id="61186"/>
    <lineage>
        <taxon>Eukaryota</taxon>
        <taxon>Fungi</taxon>
        <taxon>Dikarya</taxon>
        <taxon>Ascomycota</taxon>
        <taxon>Pezizomycotina</taxon>
        <taxon>Leotiomycetes</taxon>
        <taxon>Helotiales</taxon>
        <taxon>Sclerotiniaceae</taxon>
        <taxon>Monilinia</taxon>
    </lineage>
</organism>
<accession>A0A5N6K2K8</accession>
<dbReference type="FunFam" id="3.20.20.140:FF:000033">
    <property type="entry name" value="Adenosine deaminase-like protein"/>
    <property type="match status" value="1"/>
</dbReference>